<organism evidence="2 3">
    <name type="scientific">Oryza sativa subsp. japonica</name>
    <name type="common">Rice</name>
    <dbReference type="NCBI Taxonomy" id="39947"/>
    <lineage>
        <taxon>Eukaryota</taxon>
        <taxon>Viridiplantae</taxon>
        <taxon>Streptophyta</taxon>
        <taxon>Embryophyta</taxon>
        <taxon>Tracheophyta</taxon>
        <taxon>Spermatophyta</taxon>
        <taxon>Magnoliopsida</taxon>
        <taxon>Liliopsida</taxon>
        <taxon>Poales</taxon>
        <taxon>Poaceae</taxon>
        <taxon>BOP clade</taxon>
        <taxon>Oryzoideae</taxon>
        <taxon>Oryzeae</taxon>
        <taxon>Oryzinae</taxon>
        <taxon>Oryza</taxon>
        <taxon>Oryza sativa</taxon>
    </lineage>
</organism>
<evidence type="ECO:0000256" key="1">
    <source>
        <dbReference type="SAM" id="MobiDB-lite"/>
    </source>
</evidence>
<dbReference type="Proteomes" id="UP000059680">
    <property type="component" value="Chromosome 3"/>
</dbReference>
<dbReference type="InParanoid" id="A0A0N7KHK7"/>
<dbReference type="PaxDb" id="39947-A0A0N7KHK7"/>
<protein>
    <submittedName>
        <fullName evidence="2">Os03g0585232 protein</fullName>
    </submittedName>
</protein>
<dbReference type="EMBL" id="AP014959">
    <property type="protein sequence ID" value="BAS85089.1"/>
    <property type="molecule type" value="Genomic_DNA"/>
</dbReference>
<reference evidence="2 3" key="3">
    <citation type="journal article" date="2013" name="Rice">
        <title>Improvement of the Oryza sativa Nipponbare reference genome using next generation sequence and optical map data.</title>
        <authorList>
            <person name="Kawahara Y."/>
            <person name="de la Bastide M."/>
            <person name="Hamilton J.P."/>
            <person name="Kanamori H."/>
            <person name="McCombie W.R."/>
            <person name="Ouyang S."/>
            <person name="Schwartz D.C."/>
            <person name="Tanaka T."/>
            <person name="Wu J."/>
            <person name="Zhou S."/>
            <person name="Childs K.L."/>
            <person name="Davidson R.M."/>
            <person name="Lin H."/>
            <person name="Quesada-Ocampo L."/>
            <person name="Vaillancourt B."/>
            <person name="Sakai H."/>
            <person name="Lee S.S."/>
            <person name="Kim J."/>
            <person name="Numa H."/>
            <person name="Itoh T."/>
            <person name="Buell C.R."/>
            <person name="Matsumoto T."/>
        </authorList>
    </citation>
    <scope>NUCLEOTIDE SEQUENCE [LARGE SCALE GENOMIC DNA]</scope>
    <source>
        <strain evidence="3">cv. Nipponbare</strain>
    </source>
</reference>
<dbReference type="AlphaFoldDB" id="A0A0N7KHK7"/>
<evidence type="ECO:0000313" key="2">
    <source>
        <dbReference type="EMBL" id="BAS85089.1"/>
    </source>
</evidence>
<proteinExistence type="predicted"/>
<keyword evidence="3" id="KW-1185">Reference proteome</keyword>
<accession>A0A0N7KHK7</accession>
<reference evidence="3" key="1">
    <citation type="journal article" date="2005" name="Nature">
        <title>The map-based sequence of the rice genome.</title>
        <authorList>
            <consortium name="International rice genome sequencing project (IRGSP)"/>
            <person name="Matsumoto T."/>
            <person name="Wu J."/>
            <person name="Kanamori H."/>
            <person name="Katayose Y."/>
            <person name="Fujisawa M."/>
            <person name="Namiki N."/>
            <person name="Mizuno H."/>
            <person name="Yamamoto K."/>
            <person name="Antonio B.A."/>
            <person name="Baba T."/>
            <person name="Sakata K."/>
            <person name="Nagamura Y."/>
            <person name="Aoki H."/>
            <person name="Arikawa K."/>
            <person name="Arita K."/>
            <person name="Bito T."/>
            <person name="Chiden Y."/>
            <person name="Fujitsuka N."/>
            <person name="Fukunaka R."/>
            <person name="Hamada M."/>
            <person name="Harada C."/>
            <person name="Hayashi A."/>
            <person name="Hijishita S."/>
            <person name="Honda M."/>
            <person name="Hosokawa S."/>
            <person name="Ichikawa Y."/>
            <person name="Idonuma A."/>
            <person name="Iijima M."/>
            <person name="Ikeda M."/>
            <person name="Ikeno M."/>
            <person name="Ito K."/>
            <person name="Ito S."/>
            <person name="Ito T."/>
            <person name="Ito Y."/>
            <person name="Ito Y."/>
            <person name="Iwabuchi A."/>
            <person name="Kamiya K."/>
            <person name="Karasawa W."/>
            <person name="Kurita K."/>
            <person name="Katagiri S."/>
            <person name="Kikuta A."/>
            <person name="Kobayashi H."/>
            <person name="Kobayashi N."/>
            <person name="Machita K."/>
            <person name="Maehara T."/>
            <person name="Masukawa M."/>
            <person name="Mizubayashi T."/>
            <person name="Mukai Y."/>
            <person name="Nagasaki H."/>
            <person name="Nagata Y."/>
            <person name="Naito S."/>
            <person name="Nakashima M."/>
            <person name="Nakama Y."/>
            <person name="Nakamichi Y."/>
            <person name="Nakamura M."/>
            <person name="Meguro A."/>
            <person name="Negishi M."/>
            <person name="Ohta I."/>
            <person name="Ohta T."/>
            <person name="Okamoto M."/>
            <person name="Ono N."/>
            <person name="Saji S."/>
            <person name="Sakaguchi M."/>
            <person name="Sakai K."/>
            <person name="Shibata M."/>
            <person name="Shimokawa T."/>
            <person name="Song J."/>
            <person name="Takazaki Y."/>
            <person name="Terasawa K."/>
            <person name="Tsugane M."/>
            <person name="Tsuji K."/>
            <person name="Ueda S."/>
            <person name="Waki K."/>
            <person name="Yamagata H."/>
            <person name="Yamamoto M."/>
            <person name="Yamamoto S."/>
            <person name="Yamane H."/>
            <person name="Yoshiki S."/>
            <person name="Yoshihara R."/>
            <person name="Yukawa K."/>
            <person name="Zhong H."/>
            <person name="Yano M."/>
            <person name="Yuan Q."/>
            <person name="Ouyang S."/>
            <person name="Liu J."/>
            <person name="Jones K.M."/>
            <person name="Gansberger K."/>
            <person name="Moffat K."/>
            <person name="Hill J."/>
            <person name="Bera J."/>
            <person name="Fadrosh D."/>
            <person name="Jin S."/>
            <person name="Johri S."/>
            <person name="Kim M."/>
            <person name="Overton L."/>
            <person name="Reardon M."/>
            <person name="Tsitrin T."/>
            <person name="Vuong H."/>
            <person name="Weaver B."/>
            <person name="Ciecko A."/>
            <person name="Tallon L."/>
            <person name="Jackson J."/>
            <person name="Pai G."/>
            <person name="Aken S.V."/>
            <person name="Utterback T."/>
            <person name="Reidmuller S."/>
            <person name="Feldblyum T."/>
            <person name="Hsiao J."/>
            <person name="Zismann V."/>
            <person name="Iobst S."/>
            <person name="de Vazeille A.R."/>
            <person name="Buell C.R."/>
            <person name="Ying K."/>
            <person name="Li Y."/>
            <person name="Lu T."/>
            <person name="Huang Y."/>
            <person name="Zhao Q."/>
            <person name="Feng Q."/>
            <person name="Zhang L."/>
            <person name="Zhu J."/>
            <person name="Weng Q."/>
            <person name="Mu J."/>
            <person name="Lu Y."/>
            <person name="Fan D."/>
            <person name="Liu Y."/>
            <person name="Guan J."/>
            <person name="Zhang Y."/>
            <person name="Yu S."/>
            <person name="Liu X."/>
            <person name="Zhang Y."/>
            <person name="Hong G."/>
            <person name="Han B."/>
            <person name="Choisne N."/>
            <person name="Demange N."/>
            <person name="Orjeda G."/>
            <person name="Samain S."/>
            <person name="Cattolico L."/>
            <person name="Pelletier E."/>
            <person name="Couloux A."/>
            <person name="Segurens B."/>
            <person name="Wincker P."/>
            <person name="D'Hont A."/>
            <person name="Scarpelli C."/>
            <person name="Weissenbach J."/>
            <person name="Salanoubat M."/>
            <person name="Quetier F."/>
            <person name="Yu Y."/>
            <person name="Kim H.R."/>
            <person name="Rambo T."/>
            <person name="Currie J."/>
            <person name="Collura K."/>
            <person name="Luo M."/>
            <person name="Yang T."/>
            <person name="Ammiraju J.S.S."/>
            <person name="Engler F."/>
            <person name="Soderlund C."/>
            <person name="Wing R.A."/>
            <person name="Palmer L.E."/>
            <person name="de la Bastide M."/>
            <person name="Spiegel L."/>
            <person name="Nascimento L."/>
            <person name="Zutavern T."/>
            <person name="O'Shaughnessy A."/>
            <person name="Dike S."/>
            <person name="Dedhia N."/>
            <person name="Preston R."/>
            <person name="Balija V."/>
            <person name="McCombie W.R."/>
            <person name="Chow T."/>
            <person name="Chen H."/>
            <person name="Chung M."/>
            <person name="Chen C."/>
            <person name="Shaw J."/>
            <person name="Wu H."/>
            <person name="Hsiao K."/>
            <person name="Chao Y."/>
            <person name="Chu M."/>
            <person name="Cheng C."/>
            <person name="Hour A."/>
            <person name="Lee P."/>
            <person name="Lin S."/>
            <person name="Lin Y."/>
            <person name="Liou J."/>
            <person name="Liu S."/>
            <person name="Hsing Y."/>
            <person name="Raghuvanshi S."/>
            <person name="Mohanty A."/>
            <person name="Bharti A.K."/>
            <person name="Gaur A."/>
            <person name="Gupta V."/>
            <person name="Kumar D."/>
            <person name="Ravi V."/>
            <person name="Vij S."/>
            <person name="Kapur A."/>
            <person name="Khurana P."/>
            <person name="Khurana P."/>
            <person name="Khurana J.P."/>
            <person name="Tyagi A.K."/>
            <person name="Gaikwad K."/>
            <person name="Singh A."/>
            <person name="Dalal V."/>
            <person name="Srivastava S."/>
            <person name="Dixit A."/>
            <person name="Pal A.K."/>
            <person name="Ghazi I.A."/>
            <person name="Yadav M."/>
            <person name="Pandit A."/>
            <person name="Bhargava A."/>
            <person name="Sureshbabu K."/>
            <person name="Batra K."/>
            <person name="Sharma T.R."/>
            <person name="Mohapatra T."/>
            <person name="Singh N.K."/>
            <person name="Messing J."/>
            <person name="Nelson A.B."/>
            <person name="Fuks G."/>
            <person name="Kavchok S."/>
            <person name="Keizer G."/>
            <person name="Linton E."/>
            <person name="Llaca V."/>
            <person name="Song R."/>
            <person name="Tanyolac B."/>
            <person name="Young S."/>
            <person name="Ho-Il K."/>
            <person name="Hahn J.H."/>
            <person name="Sangsakoo G."/>
            <person name="Vanavichit A."/>
            <person name="de Mattos Luiz.A.T."/>
            <person name="Zimmer P.D."/>
            <person name="Malone G."/>
            <person name="Dellagostin O."/>
            <person name="de Oliveira A.C."/>
            <person name="Bevan M."/>
            <person name="Bancroft I."/>
            <person name="Minx P."/>
            <person name="Cordum H."/>
            <person name="Wilson R."/>
            <person name="Cheng Z."/>
            <person name="Jin W."/>
            <person name="Jiang J."/>
            <person name="Leong S.A."/>
            <person name="Iwama H."/>
            <person name="Gojobori T."/>
            <person name="Itoh T."/>
            <person name="Niimura Y."/>
            <person name="Fujii Y."/>
            <person name="Habara T."/>
            <person name="Sakai H."/>
            <person name="Sato Y."/>
            <person name="Wilson G."/>
            <person name="Kumar K."/>
            <person name="McCouch S."/>
            <person name="Juretic N."/>
            <person name="Hoen D."/>
            <person name="Wright S."/>
            <person name="Bruskiewich R."/>
            <person name="Bureau T."/>
            <person name="Miyao A."/>
            <person name="Hirochika H."/>
            <person name="Nishikawa T."/>
            <person name="Kadowaki K."/>
            <person name="Sugiura M."/>
            <person name="Burr B."/>
            <person name="Sasaki T."/>
        </authorList>
    </citation>
    <scope>NUCLEOTIDE SEQUENCE [LARGE SCALE GENOMIC DNA]</scope>
    <source>
        <strain evidence="3">cv. Nipponbare</strain>
    </source>
</reference>
<name>A0A0N7KHK7_ORYSJ</name>
<sequence>MWPDATGGQDDTAHSRQAPTRRTPLPPAELAAAVCTLQVELLIATVSMALMSHRQLLPATARFTTGDRDEVRRGCACYGVKVRGFYAEDVSDEGRCSRAHDDGNE</sequence>
<reference evidence="2 3" key="2">
    <citation type="journal article" date="2013" name="Plant Cell Physiol.">
        <title>Rice Annotation Project Database (RAP-DB): an integrative and interactive database for rice genomics.</title>
        <authorList>
            <person name="Sakai H."/>
            <person name="Lee S.S."/>
            <person name="Tanaka T."/>
            <person name="Numa H."/>
            <person name="Kim J."/>
            <person name="Kawahara Y."/>
            <person name="Wakimoto H."/>
            <person name="Yang C.C."/>
            <person name="Iwamoto M."/>
            <person name="Abe T."/>
            <person name="Yamada Y."/>
            <person name="Muto A."/>
            <person name="Inokuchi H."/>
            <person name="Ikemura T."/>
            <person name="Matsumoto T."/>
            <person name="Sasaki T."/>
            <person name="Itoh T."/>
        </authorList>
    </citation>
    <scope>NUCLEOTIDE SEQUENCE [LARGE SCALE GENOMIC DNA]</scope>
    <source>
        <strain evidence="3">cv. Nipponbare</strain>
    </source>
</reference>
<feature type="region of interest" description="Disordered" evidence="1">
    <location>
        <begin position="1"/>
        <end position="25"/>
    </location>
</feature>
<gene>
    <name evidence="2" type="ordered locus">Os03g0585232</name>
    <name evidence="2" type="ORF">OSNPB_030585232</name>
</gene>
<evidence type="ECO:0000313" key="3">
    <source>
        <dbReference type="Proteomes" id="UP000059680"/>
    </source>
</evidence>